<dbReference type="InterPro" id="IPR002559">
    <property type="entry name" value="Transposase_11"/>
</dbReference>
<comment type="caution">
    <text evidence="3">The sequence shown here is derived from an EMBL/GenBank/DDBJ whole genome shotgun (WGS) entry which is preliminary data.</text>
</comment>
<dbReference type="Proteomes" id="UP000243342">
    <property type="component" value="Unassembled WGS sequence"/>
</dbReference>
<dbReference type="InterPro" id="IPR012337">
    <property type="entry name" value="RNaseH-like_sf"/>
</dbReference>
<name>A0A1J7C119_9ACTN</name>
<dbReference type="InterPro" id="IPR047952">
    <property type="entry name" value="Transpos_IS4"/>
</dbReference>
<dbReference type="GO" id="GO:0003677">
    <property type="term" value="F:DNA binding"/>
    <property type="evidence" value="ECO:0007669"/>
    <property type="project" value="InterPro"/>
</dbReference>
<dbReference type="Pfam" id="PF01609">
    <property type="entry name" value="DDE_Tnp_1"/>
    <property type="match status" value="1"/>
</dbReference>
<sequence length="449" mass="48827">MLRTIRVAEDVFAPGHLGELTRLVPFEMVDAALTQCGALQQRVRKLPARVVVYLLLAAALFEDCGYPEVWSKLTGALEGLPIPKVTATALWHARCRLGIRPMRALFDLLRGPATAIRTAGARWAGLLVVAIDGTYLDVPDTPNTRAGLGKGANQYTAASGYPQICLVALVACGTRAVIDAVFGPRSTGESIHGRRLMRSLRAEMIVLLDRGFATNAYLTAVAETGADFLARLSAARKPPMLRRFPDGSILSRIGDVEIRIVVCEIAIATATGRQTGCYRLATTLLDHRRYPAFELVRLYHERWEVESAFFGIKKSMLGRRVLRARTLPGIAQEVYALLTAYQLIRTAIADAAEAAGADADRGSFTTALNAARDQVVQAANVLAGTVIDLVGAIGRAVLDNLMPDRRLRVSPRAVKRPLSRYAYRSLRVDRHTYKATISVDILSTDAPGP</sequence>
<evidence type="ECO:0000259" key="2">
    <source>
        <dbReference type="Pfam" id="PF13006"/>
    </source>
</evidence>
<protein>
    <submittedName>
        <fullName evidence="3">Transposase</fullName>
    </submittedName>
</protein>
<dbReference type="Pfam" id="PF13006">
    <property type="entry name" value="Nterm_IS4"/>
    <property type="match status" value="1"/>
</dbReference>
<dbReference type="GO" id="GO:0004803">
    <property type="term" value="F:transposase activity"/>
    <property type="evidence" value="ECO:0007669"/>
    <property type="project" value="InterPro"/>
</dbReference>
<dbReference type="STRING" id="1428644.BIV57_22495"/>
<organism evidence="3 4">
    <name type="scientific">Mangrovactinospora gilvigrisea</name>
    <dbReference type="NCBI Taxonomy" id="1428644"/>
    <lineage>
        <taxon>Bacteria</taxon>
        <taxon>Bacillati</taxon>
        <taxon>Actinomycetota</taxon>
        <taxon>Actinomycetes</taxon>
        <taxon>Kitasatosporales</taxon>
        <taxon>Streptomycetaceae</taxon>
        <taxon>Mangrovactinospora</taxon>
    </lineage>
</organism>
<evidence type="ECO:0000313" key="4">
    <source>
        <dbReference type="Proteomes" id="UP000243342"/>
    </source>
</evidence>
<dbReference type="InterPro" id="IPR024473">
    <property type="entry name" value="Transposases_IS4_N"/>
</dbReference>
<evidence type="ECO:0000259" key="1">
    <source>
        <dbReference type="Pfam" id="PF01609"/>
    </source>
</evidence>
<feature type="domain" description="Transposase IS4-like" evidence="1">
    <location>
        <begin position="125"/>
        <end position="343"/>
    </location>
</feature>
<feature type="domain" description="Transposase IS4 N-terminal" evidence="2">
    <location>
        <begin position="15"/>
        <end position="107"/>
    </location>
</feature>
<gene>
    <name evidence="3" type="ORF">BIV57_22495</name>
</gene>
<proteinExistence type="predicted"/>
<keyword evidence="4" id="KW-1185">Reference proteome</keyword>
<dbReference type="NCBIfam" id="NF033592">
    <property type="entry name" value="transpos_IS4_1"/>
    <property type="match status" value="1"/>
</dbReference>
<reference evidence="3 4" key="1">
    <citation type="submission" date="2016-10" db="EMBL/GenBank/DDBJ databases">
        <title>Genome sequence of Streptomyces gilvigriseus MUSC 26.</title>
        <authorList>
            <person name="Lee L.-H."/>
            <person name="Ser H.-L."/>
        </authorList>
    </citation>
    <scope>NUCLEOTIDE SEQUENCE [LARGE SCALE GENOMIC DNA]</scope>
    <source>
        <strain evidence="3 4">MUSC 26</strain>
    </source>
</reference>
<dbReference type="EMBL" id="MLCF01000176">
    <property type="protein sequence ID" value="OIV35264.1"/>
    <property type="molecule type" value="Genomic_DNA"/>
</dbReference>
<dbReference type="AlphaFoldDB" id="A0A1J7C119"/>
<dbReference type="PANTHER" id="PTHR37529:SF1">
    <property type="entry name" value="TRANSPOSASE INSG FOR INSERTION SEQUENCE ELEMENT IS4-RELATED"/>
    <property type="match status" value="1"/>
</dbReference>
<dbReference type="SUPFAM" id="SSF53098">
    <property type="entry name" value="Ribonuclease H-like"/>
    <property type="match status" value="1"/>
</dbReference>
<dbReference type="GO" id="GO:0006313">
    <property type="term" value="P:DNA transposition"/>
    <property type="evidence" value="ECO:0007669"/>
    <property type="project" value="InterPro"/>
</dbReference>
<evidence type="ECO:0000313" key="3">
    <source>
        <dbReference type="EMBL" id="OIV35264.1"/>
    </source>
</evidence>
<accession>A0A1J7C119</accession>
<dbReference type="PANTHER" id="PTHR37529">
    <property type="entry name" value="TRANSPOSASE INSG FOR INSERTION SEQUENCE ELEMENT IS4-RELATED"/>
    <property type="match status" value="1"/>
</dbReference>